<protein>
    <submittedName>
        <fullName evidence="1">Uncharacterized protein</fullName>
    </submittedName>
</protein>
<proteinExistence type="predicted"/>
<sequence>MCNCQRNDEVFPPSGIPEHNFPSRFENFHWWGETEVPTEVCYKSIKRDELPIPPLHEERWRYPYRYSSCAPSTSALKWKQSQKQPDNALQSRKKIQMEPRDIRQVKGYETTSMDSSLEPFLYHAPTIIIRKEIPASLLTPTWAPRCAHTDFDEFILRSLHPKYKKDPKIRKRIQFCSRDSNREICVALNEMQNLDSKPAKKIKKKEFLFTSQRPGHRPATENLPPRVCPNPINDEVYIRPKTCHQEYAQTQSMMKFTSAHRPATKSMPKPNQ</sequence>
<dbReference type="EMBL" id="JAWDGP010004108">
    <property type="protein sequence ID" value="KAK3767778.1"/>
    <property type="molecule type" value="Genomic_DNA"/>
</dbReference>
<gene>
    <name evidence="1" type="ORF">RRG08_044911</name>
</gene>
<dbReference type="AlphaFoldDB" id="A0AAE0ZED4"/>
<evidence type="ECO:0000313" key="1">
    <source>
        <dbReference type="EMBL" id="KAK3767778.1"/>
    </source>
</evidence>
<dbReference type="Proteomes" id="UP001283361">
    <property type="component" value="Unassembled WGS sequence"/>
</dbReference>
<reference evidence="1" key="1">
    <citation type="journal article" date="2023" name="G3 (Bethesda)">
        <title>A reference genome for the long-term kleptoplast-retaining sea slug Elysia crispata morphotype clarki.</title>
        <authorList>
            <person name="Eastman K.E."/>
            <person name="Pendleton A.L."/>
            <person name="Shaikh M.A."/>
            <person name="Suttiyut T."/>
            <person name="Ogas R."/>
            <person name="Tomko P."/>
            <person name="Gavelis G."/>
            <person name="Widhalm J.R."/>
            <person name="Wisecaver J.H."/>
        </authorList>
    </citation>
    <scope>NUCLEOTIDE SEQUENCE</scope>
    <source>
        <strain evidence="1">ECLA1</strain>
    </source>
</reference>
<evidence type="ECO:0000313" key="2">
    <source>
        <dbReference type="Proteomes" id="UP001283361"/>
    </source>
</evidence>
<accession>A0AAE0ZED4</accession>
<keyword evidence="2" id="KW-1185">Reference proteome</keyword>
<comment type="caution">
    <text evidence="1">The sequence shown here is derived from an EMBL/GenBank/DDBJ whole genome shotgun (WGS) entry which is preliminary data.</text>
</comment>
<name>A0AAE0ZED4_9GAST</name>
<organism evidence="1 2">
    <name type="scientific">Elysia crispata</name>
    <name type="common">lettuce slug</name>
    <dbReference type="NCBI Taxonomy" id="231223"/>
    <lineage>
        <taxon>Eukaryota</taxon>
        <taxon>Metazoa</taxon>
        <taxon>Spiralia</taxon>
        <taxon>Lophotrochozoa</taxon>
        <taxon>Mollusca</taxon>
        <taxon>Gastropoda</taxon>
        <taxon>Heterobranchia</taxon>
        <taxon>Euthyneura</taxon>
        <taxon>Panpulmonata</taxon>
        <taxon>Sacoglossa</taxon>
        <taxon>Placobranchoidea</taxon>
        <taxon>Plakobranchidae</taxon>
        <taxon>Elysia</taxon>
    </lineage>
</organism>